<proteinExistence type="predicted"/>
<protein>
    <recommendedName>
        <fullName evidence="1">Integrase core domain-containing protein</fullName>
    </recommendedName>
</protein>
<organism evidence="2 3">
    <name type="scientific">Acropora cervicornis</name>
    <name type="common">Staghorn coral</name>
    <dbReference type="NCBI Taxonomy" id="6130"/>
    <lineage>
        <taxon>Eukaryota</taxon>
        <taxon>Metazoa</taxon>
        <taxon>Cnidaria</taxon>
        <taxon>Anthozoa</taxon>
        <taxon>Hexacorallia</taxon>
        <taxon>Scleractinia</taxon>
        <taxon>Astrocoeniina</taxon>
        <taxon>Acroporidae</taxon>
        <taxon>Acropora</taxon>
    </lineage>
</organism>
<evidence type="ECO:0000313" key="3">
    <source>
        <dbReference type="Proteomes" id="UP001249851"/>
    </source>
</evidence>
<dbReference type="Proteomes" id="UP001249851">
    <property type="component" value="Unassembled WGS sequence"/>
</dbReference>
<evidence type="ECO:0000313" key="2">
    <source>
        <dbReference type="EMBL" id="KAK2550516.1"/>
    </source>
</evidence>
<sequence>MHSIACYKHDCVIHGGNDGNMEMAAYEDVVSKLGVKSDEPSKADFDIPVELLEGLLGLGFTFKKANNLAETVLDLLLDAVSRDGEDWPARIRDGRGVENTLEREEQISMLVAQLIIKGSRLSGERSTDVFVTCITRLFMQWKSELSGLLNGEDPTQLFTLHTMFFPRIKNSPNEFSEAFNNTHHAVCAVSNWAPYHMWMNGMMHANNPISHGDVNGEPDYIELYGCDPEGPSPSEQDNNIVVKPVTLDNRQSAESILCWMLLTLKCIP</sequence>
<feature type="domain" description="Integrase core" evidence="1">
    <location>
        <begin position="64"/>
        <end position="206"/>
    </location>
</feature>
<gene>
    <name evidence="2" type="ORF">P5673_028714</name>
</gene>
<keyword evidence="3" id="KW-1185">Reference proteome</keyword>
<comment type="caution">
    <text evidence="2">The sequence shown here is derived from an EMBL/GenBank/DDBJ whole genome shotgun (WGS) entry which is preliminary data.</text>
</comment>
<name>A0AAD9UUK6_ACRCE</name>
<reference evidence="2" key="2">
    <citation type="journal article" date="2023" name="Science">
        <title>Genomic signatures of disease resistance in endangered staghorn corals.</title>
        <authorList>
            <person name="Vollmer S.V."/>
            <person name="Selwyn J.D."/>
            <person name="Despard B.A."/>
            <person name="Roesel C.L."/>
        </authorList>
    </citation>
    <scope>NUCLEOTIDE SEQUENCE</scope>
    <source>
        <strain evidence="2">K2</strain>
    </source>
</reference>
<evidence type="ECO:0000259" key="1">
    <source>
        <dbReference type="Pfam" id="PF24764"/>
    </source>
</evidence>
<dbReference type="Pfam" id="PF24764">
    <property type="entry name" value="rva_4"/>
    <property type="match status" value="1"/>
</dbReference>
<dbReference type="InterPro" id="IPR058913">
    <property type="entry name" value="Integrase_dom_put"/>
</dbReference>
<accession>A0AAD9UUK6</accession>
<dbReference type="AlphaFoldDB" id="A0AAD9UUK6"/>
<reference evidence="2" key="1">
    <citation type="journal article" date="2023" name="G3 (Bethesda)">
        <title>Whole genome assembly and annotation of the endangered Caribbean coral Acropora cervicornis.</title>
        <authorList>
            <person name="Selwyn J.D."/>
            <person name="Vollmer S.V."/>
        </authorList>
    </citation>
    <scope>NUCLEOTIDE SEQUENCE</scope>
    <source>
        <strain evidence="2">K2</strain>
    </source>
</reference>
<dbReference type="EMBL" id="JARQWQ010000109">
    <property type="protein sequence ID" value="KAK2550516.1"/>
    <property type="molecule type" value="Genomic_DNA"/>
</dbReference>